<dbReference type="Proteomes" id="UP000235786">
    <property type="component" value="Unassembled WGS sequence"/>
</dbReference>
<keyword evidence="2" id="KW-1185">Reference proteome</keyword>
<reference evidence="1 2" key="1">
    <citation type="submission" date="2016-04" db="EMBL/GenBank/DDBJ databases">
        <title>A degradative enzymes factory behind the ericoid mycorrhizal symbiosis.</title>
        <authorList>
            <consortium name="DOE Joint Genome Institute"/>
            <person name="Martino E."/>
            <person name="Morin E."/>
            <person name="Grelet G."/>
            <person name="Kuo A."/>
            <person name="Kohler A."/>
            <person name="Daghino S."/>
            <person name="Barry K."/>
            <person name="Choi C."/>
            <person name="Cichocki N."/>
            <person name="Clum A."/>
            <person name="Copeland A."/>
            <person name="Hainaut M."/>
            <person name="Haridas S."/>
            <person name="Labutti K."/>
            <person name="Lindquist E."/>
            <person name="Lipzen A."/>
            <person name="Khouja H.-R."/>
            <person name="Murat C."/>
            <person name="Ohm R."/>
            <person name="Olson A."/>
            <person name="Spatafora J."/>
            <person name="Veneault-Fourrey C."/>
            <person name="Henrissat B."/>
            <person name="Grigoriev I."/>
            <person name="Martin F."/>
            <person name="Perotto S."/>
        </authorList>
    </citation>
    <scope>NUCLEOTIDE SEQUENCE [LARGE SCALE GENOMIC DNA]</scope>
    <source>
        <strain evidence="1 2">F</strain>
    </source>
</reference>
<accession>A0A2J6RNW0</accession>
<sequence length="116" mass="13581">MEYDTECRGNAVREQGRFSFLRSRRGPYRLRSRVRLRLSHCTYYPTIIVTSVLNSLAYLSIQNRVGITSNGSVLGVVMRWCRRIRIGVVRRAIRAIMIFVWGAIRRVCGVRILRMF</sequence>
<organism evidence="1 2">
    <name type="scientific">Hyaloscypha variabilis (strain UAMH 11265 / GT02V1 / F)</name>
    <name type="common">Meliniomyces variabilis</name>
    <dbReference type="NCBI Taxonomy" id="1149755"/>
    <lineage>
        <taxon>Eukaryota</taxon>
        <taxon>Fungi</taxon>
        <taxon>Dikarya</taxon>
        <taxon>Ascomycota</taxon>
        <taxon>Pezizomycotina</taxon>
        <taxon>Leotiomycetes</taxon>
        <taxon>Helotiales</taxon>
        <taxon>Hyaloscyphaceae</taxon>
        <taxon>Hyaloscypha</taxon>
        <taxon>Hyaloscypha variabilis</taxon>
    </lineage>
</organism>
<dbReference type="EMBL" id="KZ613945">
    <property type="protein sequence ID" value="PMD40201.1"/>
    <property type="molecule type" value="Genomic_DNA"/>
</dbReference>
<dbReference type="AlphaFoldDB" id="A0A2J6RNW0"/>
<proteinExistence type="predicted"/>
<protein>
    <submittedName>
        <fullName evidence="1">Uncharacterized protein</fullName>
    </submittedName>
</protein>
<evidence type="ECO:0000313" key="1">
    <source>
        <dbReference type="EMBL" id="PMD40201.1"/>
    </source>
</evidence>
<name>A0A2J6RNW0_HYAVF</name>
<evidence type="ECO:0000313" key="2">
    <source>
        <dbReference type="Proteomes" id="UP000235786"/>
    </source>
</evidence>
<gene>
    <name evidence="1" type="ORF">L207DRAFT_335364</name>
</gene>